<comment type="caution">
    <text evidence="2">The sequence shown here is derived from an EMBL/GenBank/DDBJ whole genome shotgun (WGS) entry which is preliminary data.</text>
</comment>
<feature type="compositionally biased region" description="Basic and acidic residues" evidence="1">
    <location>
        <begin position="298"/>
        <end position="310"/>
    </location>
</feature>
<evidence type="ECO:0000313" key="3">
    <source>
        <dbReference type="Proteomes" id="UP001499854"/>
    </source>
</evidence>
<keyword evidence="3" id="KW-1185">Reference proteome</keyword>
<organism evidence="2 3">
    <name type="scientific">Catenulispora subtropica</name>
    <dbReference type="NCBI Taxonomy" id="450798"/>
    <lineage>
        <taxon>Bacteria</taxon>
        <taxon>Bacillati</taxon>
        <taxon>Actinomycetota</taxon>
        <taxon>Actinomycetes</taxon>
        <taxon>Catenulisporales</taxon>
        <taxon>Catenulisporaceae</taxon>
        <taxon>Catenulispora</taxon>
    </lineage>
</organism>
<name>A0ABP5EUK5_9ACTN</name>
<evidence type="ECO:0008006" key="4">
    <source>
        <dbReference type="Google" id="ProtNLM"/>
    </source>
</evidence>
<sequence>MVIRGKLGACESGQVQAGEEWVYRPQAWTAQAPVHRVRIEKIRPGKGAKVQIRALDGDDEGMASWVAKTALKAPWAQLDAWEADDRRYAAAVAASAPALRTAVYHAVSEFIAVIWQRSNIVSLGHTKSTLGLLLVNDLPAAREEFGADLPDLLSDPLTFTDRFGTLVAPWPAAERWAARACQSHADAVARYAAAEEAALREGVVRGRTFKATRGPGTVLTAEECADTFDDDMAVLEVLRSWCGEPAADRFDELAALRAEVARLGSVAEDAIEAVRRAGHGRTADALQKRLGLRQAQARRPDHPRYDDSGP</sequence>
<accession>A0ABP5EUK5</accession>
<dbReference type="EMBL" id="BAAAQM010000081">
    <property type="protein sequence ID" value="GAA2004314.1"/>
    <property type="molecule type" value="Genomic_DNA"/>
</dbReference>
<feature type="region of interest" description="Disordered" evidence="1">
    <location>
        <begin position="289"/>
        <end position="310"/>
    </location>
</feature>
<dbReference type="Proteomes" id="UP001499854">
    <property type="component" value="Unassembled WGS sequence"/>
</dbReference>
<evidence type="ECO:0000313" key="2">
    <source>
        <dbReference type="EMBL" id="GAA2004314.1"/>
    </source>
</evidence>
<protein>
    <recommendedName>
        <fullName evidence="4">PE-PGRS family protein</fullName>
    </recommendedName>
</protein>
<proteinExistence type="predicted"/>
<evidence type="ECO:0000256" key="1">
    <source>
        <dbReference type="SAM" id="MobiDB-lite"/>
    </source>
</evidence>
<gene>
    <name evidence="2" type="ORF">GCM10009838_83150</name>
</gene>
<reference evidence="3" key="1">
    <citation type="journal article" date="2019" name="Int. J. Syst. Evol. Microbiol.">
        <title>The Global Catalogue of Microorganisms (GCM) 10K type strain sequencing project: providing services to taxonomists for standard genome sequencing and annotation.</title>
        <authorList>
            <consortium name="The Broad Institute Genomics Platform"/>
            <consortium name="The Broad Institute Genome Sequencing Center for Infectious Disease"/>
            <person name="Wu L."/>
            <person name="Ma J."/>
        </authorList>
    </citation>
    <scope>NUCLEOTIDE SEQUENCE [LARGE SCALE GENOMIC DNA]</scope>
    <source>
        <strain evidence="3">JCM 16013</strain>
    </source>
</reference>